<proteinExistence type="predicted"/>
<evidence type="ECO:0000259" key="2">
    <source>
        <dbReference type="Pfam" id="PF01583"/>
    </source>
</evidence>
<accession>A0ABS4TKR1</accession>
<evidence type="ECO:0000313" key="4">
    <source>
        <dbReference type="Proteomes" id="UP001519332"/>
    </source>
</evidence>
<gene>
    <name evidence="3" type="ORF">JOF56_005393</name>
</gene>
<protein>
    <submittedName>
        <fullName evidence="3">Adenylylsulfate kinase-like enzyme</fullName>
    </submittedName>
</protein>
<keyword evidence="4" id="KW-1185">Reference proteome</keyword>
<organism evidence="3 4">
    <name type="scientific">Kibdelosporangium banguiense</name>
    <dbReference type="NCBI Taxonomy" id="1365924"/>
    <lineage>
        <taxon>Bacteria</taxon>
        <taxon>Bacillati</taxon>
        <taxon>Actinomycetota</taxon>
        <taxon>Actinomycetes</taxon>
        <taxon>Pseudonocardiales</taxon>
        <taxon>Pseudonocardiaceae</taxon>
        <taxon>Kibdelosporangium</taxon>
    </lineage>
</organism>
<dbReference type="Proteomes" id="UP001519332">
    <property type="component" value="Unassembled WGS sequence"/>
</dbReference>
<dbReference type="PANTHER" id="PTHR42700:SF1">
    <property type="entry name" value="SULFATE ADENYLYLTRANSFERASE"/>
    <property type="match status" value="1"/>
</dbReference>
<sequence>MTAGVVWITGLAGAGKSTVAAHVRDRLLAMGQLPVLLDGDALRAMLPYTPGYSRDERLKLARYYARLARELAEQGHLVICATVSLFHEVHEWNRRAIPGYIEVWLRVPVAQLRDRGCRTELYETAEQDVVGMDTLAEFPQGPDLVIDNYGPATPEAAADRIIAALDVSGRSTVGNSP</sequence>
<feature type="domain" description="APS kinase" evidence="2">
    <location>
        <begin position="5"/>
        <end position="147"/>
    </location>
</feature>
<reference evidence="3 4" key="1">
    <citation type="submission" date="2021-03" db="EMBL/GenBank/DDBJ databases">
        <title>Sequencing the genomes of 1000 actinobacteria strains.</title>
        <authorList>
            <person name="Klenk H.-P."/>
        </authorList>
    </citation>
    <scope>NUCLEOTIDE SEQUENCE [LARGE SCALE GENOMIC DNA]</scope>
    <source>
        <strain evidence="3 4">DSM 46670</strain>
    </source>
</reference>
<dbReference type="EMBL" id="JAGINW010000001">
    <property type="protein sequence ID" value="MBP2325008.1"/>
    <property type="molecule type" value="Genomic_DNA"/>
</dbReference>
<dbReference type="Pfam" id="PF01583">
    <property type="entry name" value="APS_kinase"/>
    <property type="match status" value="1"/>
</dbReference>
<dbReference type="NCBIfam" id="NF004041">
    <property type="entry name" value="PRK05541.1"/>
    <property type="match status" value="1"/>
</dbReference>
<dbReference type="InterPro" id="IPR050512">
    <property type="entry name" value="Sulf_AdTrans/APS_kinase"/>
</dbReference>
<dbReference type="PANTHER" id="PTHR42700">
    <property type="entry name" value="SULFATE ADENYLYLTRANSFERASE"/>
    <property type="match status" value="1"/>
</dbReference>
<name>A0ABS4TKR1_9PSEU</name>
<dbReference type="RefSeq" id="WP_209642263.1">
    <property type="nucleotide sequence ID" value="NZ_JAGINW010000001.1"/>
</dbReference>
<comment type="caution">
    <text evidence="3">The sequence shown here is derived from an EMBL/GenBank/DDBJ whole genome shotgun (WGS) entry which is preliminary data.</text>
</comment>
<dbReference type="InterPro" id="IPR059117">
    <property type="entry name" value="APS_kinase_dom"/>
</dbReference>
<dbReference type="InterPro" id="IPR027417">
    <property type="entry name" value="P-loop_NTPase"/>
</dbReference>
<evidence type="ECO:0000313" key="3">
    <source>
        <dbReference type="EMBL" id="MBP2325008.1"/>
    </source>
</evidence>
<dbReference type="SUPFAM" id="SSF52540">
    <property type="entry name" value="P-loop containing nucleoside triphosphate hydrolases"/>
    <property type="match status" value="1"/>
</dbReference>
<keyword evidence="1" id="KW-0808">Transferase</keyword>
<evidence type="ECO:0000256" key="1">
    <source>
        <dbReference type="ARBA" id="ARBA00022679"/>
    </source>
</evidence>
<dbReference type="Gene3D" id="3.40.50.300">
    <property type="entry name" value="P-loop containing nucleotide triphosphate hydrolases"/>
    <property type="match status" value="1"/>
</dbReference>